<evidence type="ECO:0000313" key="2">
    <source>
        <dbReference type="EMBL" id="CEK49834.1"/>
    </source>
</evidence>
<name>A0A0B6Y102_9EUPU</name>
<feature type="non-terminal residue" evidence="2">
    <location>
        <position position="1"/>
    </location>
</feature>
<dbReference type="EMBL" id="HACG01002969">
    <property type="protein sequence ID" value="CEK49834.1"/>
    <property type="molecule type" value="Transcribed_RNA"/>
</dbReference>
<feature type="non-terminal residue" evidence="2">
    <location>
        <position position="91"/>
    </location>
</feature>
<gene>
    <name evidence="2" type="primary">ORF8993</name>
</gene>
<feature type="region of interest" description="Disordered" evidence="1">
    <location>
        <begin position="1"/>
        <end position="20"/>
    </location>
</feature>
<evidence type="ECO:0000256" key="1">
    <source>
        <dbReference type="SAM" id="MobiDB-lite"/>
    </source>
</evidence>
<dbReference type="AlphaFoldDB" id="A0A0B6Y102"/>
<proteinExistence type="predicted"/>
<sequence length="91" mass="10325">QNKSGTSVHHVNTESESTINRLDRNVTKYLHLAKDLNLSQKHPSTSTPKVQTTITKNRLNCESDVHSILNQCTLVDTFPEEYQTLLDEQSC</sequence>
<reference evidence="2" key="1">
    <citation type="submission" date="2014-12" db="EMBL/GenBank/DDBJ databases">
        <title>Insight into the proteome of Arion vulgaris.</title>
        <authorList>
            <person name="Aradska J."/>
            <person name="Bulat T."/>
            <person name="Smidak R."/>
            <person name="Sarate P."/>
            <person name="Gangsoo J."/>
            <person name="Sialana F."/>
            <person name="Bilban M."/>
            <person name="Lubec G."/>
        </authorList>
    </citation>
    <scope>NUCLEOTIDE SEQUENCE</scope>
    <source>
        <tissue evidence="2">Skin</tissue>
    </source>
</reference>
<organism evidence="2">
    <name type="scientific">Arion vulgaris</name>
    <dbReference type="NCBI Taxonomy" id="1028688"/>
    <lineage>
        <taxon>Eukaryota</taxon>
        <taxon>Metazoa</taxon>
        <taxon>Spiralia</taxon>
        <taxon>Lophotrochozoa</taxon>
        <taxon>Mollusca</taxon>
        <taxon>Gastropoda</taxon>
        <taxon>Heterobranchia</taxon>
        <taxon>Euthyneura</taxon>
        <taxon>Panpulmonata</taxon>
        <taxon>Eupulmonata</taxon>
        <taxon>Stylommatophora</taxon>
        <taxon>Helicina</taxon>
        <taxon>Arionoidea</taxon>
        <taxon>Arionidae</taxon>
        <taxon>Arion</taxon>
    </lineage>
</organism>
<accession>A0A0B6Y102</accession>
<protein>
    <submittedName>
        <fullName evidence="2">Uncharacterized protein</fullName>
    </submittedName>
</protein>